<proteinExistence type="inferred from homology"/>
<protein>
    <recommendedName>
        <fullName evidence="5">Ribosomal protein L10</fullName>
    </recommendedName>
</protein>
<dbReference type="InterPro" id="IPR043141">
    <property type="entry name" value="Ribosomal_uL10-like_sf"/>
</dbReference>
<dbReference type="NCBIfam" id="NF000955">
    <property type="entry name" value="PRK00099.1-1"/>
    <property type="match status" value="1"/>
</dbReference>
<dbReference type="InterPro" id="IPR047865">
    <property type="entry name" value="Ribosomal_uL10_bac_type"/>
</dbReference>
<evidence type="ECO:0000256" key="1">
    <source>
        <dbReference type="ARBA" id="ARBA00008889"/>
    </source>
</evidence>
<comment type="similarity">
    <text evidence="1">Belongs to the universal ribosomal protein uL10 family.</text>
</comment>
<dbReference type="GO" id="GO:0005840">
    <property type="term" value="C:ribosome"/>
    <property type="evidence" value="ECO:0007669"/>
    <property type="project" value="UniProtKB-KW"/>
</dbReference>
<evidence type="ECO:0008006" key="5">
    <source>
        <dbReference type="Google" id="ProtNLM"/>
    </source>
</evidence>
<dbReference type="CDD" id="cd05797">
    <property type="entry name" value="Ribosomal_L10"/>
    <property type="match status" value="1"/>
</dbReference>
<dbReference type="SUPFAM" id="SSF160369">
    <property type="entry name" value="Ribosomal protein L10-like"/>
    <property type="match status" value="1"/>
</dbReference>
<dbReference type="InterPro" id="IPR001790">
    <property type="entry name" value="Ribosomal_uL10"/>
</dbReference>
<dbReference type="PANTHER" id="PTHR11560">
    <property type="entry name" value="39S RIBOSOMAL PROTEIN L10, MITOCHONDRIAL"/>
    <property type="match status" value="1"/>
</dbReference>
<keyword evidence="2" id="KW-0689">Ribosomal protein</keyword>
<accession>A0A7S0MLD7</accession>
<dbReference type="Gene3D" id="3.30.70.1730">
    <property type="match status" value="1"/>
</dbReference>
<gene>
    <name evidence="4" type="ORF">CCUR1050_LOCUS22497</name>
</gene>
<dbReference type="HAMAP" id="MF_00362">
    <property type="entry name" value="Ribosomal_uL10"/>
    <property type="match status" value="1"/>
</dbReference>
<dbReference type="Gene3D" id="6.10.250.290">
    <property type="match status" value="1"/>
</dbReference>
<organism evidence="4">
    <name type="scientific">Cryptomonas curvata</name>
    <dbReference type="NCBI Taxonomy" id="233186"/>
    <lineage>
        <taxon>Eukaryota</taxon>
        <taxon>Cryptophyceae</taxon>
        <taxon>Cryptomonadales</taxon>
        <taxon>Cryptomonadaceae</taxon>
        <taxon>Cryptomonas</taxon>
    </lineage>
</organism>
<keyword evidence="3" id="KW-0687">Ribonucleoprotein</keyword>
<evidence type="ECO:0000313" key="4">
    <source>
        <dbReference type="EMBL" id="CAD8644812.1"/>
    </source>
</evidence>
<reference evidence="4" key="1">
    <citation type="submission" date="2021-01" db="EMBL/GenBank/DDBJ databases">
        <authorList>
            <person name="Corre E."/>
            <person name="Pelletier E."/>
            <person name="Niang G."/>
            <person name="Scheremetjew M."/>
            <person name="Finn R."/>
            <person name="Kale V."/>
            <person name="Holt S."/>
            <person name="Cochrane G."/>
            <person name="Meng A."/>
            <person name="Brown T."/>
            <person name="Cohen L."/>
        </authorList>
    </citation>
    <scope>NUCLEOTIDE SEQUENCE</scope>
    <source>
        <strain evidence="4">CCAP979/52</strain>
    </source>
</reference>
<evidence type="ECO:0000256" key="3">
    <source>
        <dbReference type="ARBA" id="ARBA00023274"/>
    </source>
</evidence>
<dbReference type="GO" id="GO:1990904">
    <property type="term" value="C:ribonucleoprotein complex"/>
    <property type="evidence" value="ECO:0007669"/>
    <property type="project" value="UniProtKB-KW"/>
</dbReference>
<name>A0A7S0MLD7_9CRYP</name>
<dbReference type="Pfam" id="PF00466">
    <property type="entry name" value="Ribosomal_L10"/>
    <property type="match status" value="1"/>
</dbReference>
<evidence type="ECO:0000256" key="2">
    <source>
        <dbReference type="ARBA" id="ARBA00022980"/>
    </source>
</evidence>
<dbReference type="InterPro" id="IPR022973">
    <property type="entry name" value="Ribosomal_uL10_bac"/>
</dbReference>
<dbReference type="AlphaFoldDB" id="A0A7S0MLD7"/>
<sequence>MFTSSRLQTSTRSTTCRSSLQIQMGKSLAQKKEIVSKVHERISSAQLMFSLKLEKVTMPEINNLRNSLPAGTNAIVIKNRLLKRASGGTPWSATDSLGKGSNLWVVIDDDVKGSIKAFKDWQKATKKEDGIIGGVVEGMVYDSKGIEAIGSLPTKLELYAQIAGAIQAVPAKLAGTVKEIPQKSARAIKLAFAPDQ</sequence>
<dbReference type="EMBL" id="HBEZ01040871">
    <property type="protein sequence ID" value="CAD8644812.1"/>
    <property type="molecule type" value="Transcribed_RNA"/>
</dbReference>